<dbReference type="AlphaFoldDB" id="A0A8J9YGA2"/>
<feature type="domain" description="MADF" evidence="3">
    <location>
        <begin position="16"/>
        <end position="117"/>
    </location>
</feature>
<organism evidence="5 6">
    <name type="scientific">Brenthis ino</name>
    <name type="common">lesser marbled fritillary</name>
    <dbReference type="NCBI Taxonomy" id="405034"/>
    <lineage>
        <taxon>Eukaryota</taxon>
        <taxon>Metazoa</taxon>
        <taxon>Ecdysozoa</taxon>
        <taxon>Arthropoda</taxon>
        <taxon>Hexapoda</taxon>
        <taxon>Insecta</taxon>
        <taxon>Pterygota</taxon>
        <taxon>Neoptera</taxon>
        <taxon>Endopterygota</taxon>
        <taxon>Lepidoptera</taxon>
        <taxon>Glossata</taxon>
        <taxon>Ditrysia</taxon>
        <taxon>Papilionoidea</taxon>
        <taxon>Nymphalidae</taxon>
        <taxon>Heliconiinae</taxon>
        <taxon>Argynnini</taxon>
        <taxon>Brenthis</taxon>
    </lineage>
</organism>
<evidence type="ECO:0000313" key="6">
    <source>
        <dbReference type="Proteomes" id="UP000838878"/>
    </source>
</evidence>
<evidence type="ECO:0000259" key="3">
    <source>
        <dbReference type="PROSITE" id="PS51029"/>
    </source>
</evidence>
<dbReference type="GO" id="GO:0005667">
    <property type="term" value="C:transcription regulator complex"/>
    <property type="evidence" value="ECO:0007669"/>
    <property type="project" value="TreeGrafter"/>
</dbReference>
<feature type="compositionally biased region" description="Basic and acidic residues" evidence="2">
    <location>
        <begin position="139"/>
        <end position="151"/>
    </location>
</feature>
<reference evidence="5" key="1">
    <citation type="submission" date="2021-12" db="EMBL/GenBank/DDBJ databases">
        <authorList>
            <person name="Martin H S."/>
        </authorList>
    </citation>
    <scope>NUCLEOTIDE SEQUENCE</scope>
</reference>
<dbReference type="InterPro" id="IPR006578">
    <property type="entry name" value="MADF-dom"/>
</dbReference>
<dbReference type="InterPro" id="IPR039353">
    <property type="entry name" value="TF_Adf1"/>
</dbReference>
<dbReference type="PROSITE" id="PS51029">
    <property type="entry name" value="MADF"/>
    <property type="match status" value="1"/>
</dbReference>
<proteinExistence type="predicted"/>
<sequence>MVSKSKKILEEIHPLHIIREVQKWPVLYTKDSVERANQHFKNKIWREIAKSLFADWDSYNEMEQDCKITDLTKRWRNLRDTFKRQLCTEKRIREGCNIKRKTYVYFKHMLFLLPHISTPESETRDPVLEPKLNEYFSKRDKRKASTKEKEGKRKKLASKPDLEGVSVEKNEIDEDKHFLMSLIPSFKKMSDDEKLTAKVEILKVIKDIRSKSVTVECNIPVADSLALNMEDNDLSGIKIEMLHSELDENISNTETESDESSD</sequence>
<evidence type="ECO:0000256" key="2">
    <source>
        <dbReference type="SAM" id="MobiDB-lite"/>
    </source>
</evidence>
<dbReference type="SMART" id="SM00595">
    <property type="entry name" value="MADF"/>
    <property type="match status" value="1"/>
</dbReference>
<evidence type="ECO:0000256" key="1">
    <source>
        <dbReference type="PROSITE-ProRule" id="PRU00371"/>
    </source>
</evidence>
<gene>
    <name evidence="5" type="ORF">BINO364_LOCUS16168</name>
</gene>
<dbReference type="OrthoDB" id="270189at2759"/>
<feature type="domain" description="BESS" evidence="4">
    <location>
        <begin position="172"/>
        <end position="211"/>
    </location>
</feature>
<protein>
    <recommendedName>
        <fullName evidence="7">MADF domain-containing protein</fullName>
    </recommendedName>
</protein>
<comment type="subcellular location">
    <subcellularLocation>
        <location evidence="1">Nucleus</location>
    </subcellularLocation>
</comment>
<dbReference type="GO" id="GO:0005634">
    <property type="term" value="C:nucleus"/>
    <property type="evidence" value="ECO:0007669"/>
    <property type="project" value="UniProtKB-SubCell"/>
</dbReference>
<dbReference type="Proteomes" id="UP000838878">
    <property type="component" value="Chromosome 9"/>
</dbReference>
<evidence type="ECO:0000313" key="5">
    <source>
        <dbReference type="EMBL" id="CAH0731274.1"/>
    </source>
</evidence>
<keyword evidence="6" id="KW-1185">Reference proteome</keyword>
<dbReference type="GO" id="GO:0006357">
    <property type="term" value="P:regulation of transcription by RNA polymerase II"/>
    <property type="evidence" value="ECO:0007669"/>
    <property type="project" value="TreeGrafter"/>
</dbReference>
<keyword evidence="1" id="KW-0539">Nucleus</keyword>
<feature type="region of interest" description="Disordered" evidence="2">
    <location>
        <begin position="139"/>
        <end position="158"/>
    </location>
</feature>
<evidence type="ECO:0000259" key="4">
    <source>
        <dbReference type="PROSITE" id="PS51031"/>
    </source>
</evidence>
<feature type="non-terminal residue" evidence="5">
    <location>
        <position position="262"/>
    </location>
</feature>
<name>A0A8J9YGA2_9NEOP</name>
<dbReference type="PANTHER" id="PTHR12243">
    <property type="entry name" value="MADF DOMAIN TRANSCRIPTION FACTOR"/>
    <property type="match status" value="1"/>
</dbReference>
<accession>A0A8J9YGA2</accession>
<evidence type="ECO:0008006" key="7">
    <source>
        <dbReference type="Google" id="ProtNLM"/>
    </source>
</evidence>
<dbReference type="InterPro" id="IPR004210">
    <property type="entry name" value="BESS_motif"/>
</dbReference>
<dbReference type="Pfam" id="PF10545">
    <property type="entry name" value="MADF_DNA_bdg"/>
    <property type="match status" value="1"/>
</dbReference>
<dbReference type="Pfam" id="PF02944">
    <property type="entry name" value="BESS"/>
    <property type="match status" value="1"/>
</dbReference>
<dbReference type="GO" id="GO:0003677">
    <property type="term" value="F:DNA binding"/>
    <property type="evidence" value="ECO:0007669"/>
    <property type="project" value="InterPro"/>
</dbReference>
<dbReference type="PROSITE" id="PS51031">
    <property type="entry name" value="BESS"/>
    <property type="match status" value="1"/>
</dbReference>
<dbReference type="EMBL" id="OV170229">
    <property type="protein sequence ID" value="CAH0731274.1"/>
    <property type="molecule type" value="Genomic_DNA"/>
</dbReference>
<dbReference type="PANTHER" id="PTHR12243:SF67">
    <property type="entry name" value="COREPRESSOR OF PANGOLIN, ISOFORM A-RELATED"/>
    <property type="match status" value="1"/>
</dbReference>